<protein>
    <submittedName>
        <fullName evidence="2">Uncharacterized protein</fullName>
    </submittedName>
</protein>
<dbReference type="AlphaFoldDB" id="A0A6M3IJY6"/>
<gene>
    <name evidence="2" type="ORF">MM415B01545_0007</name>
    <name evidence="3" type="ORF">TM448B01661_0009</name>
</gene>
<dbReference type="EMBL" id="MT144804">
    <property type="protein sequence ID" value="QJH99713.1"/>
    <property type="molecule type" value="Genomic_DNA"/>
</dbReference>
<feature type="region of interest" description="Disordered" evidence="1">
    <location>
        <begin position="50"/>
        <end position="75"/>
    </location>
</feature>
<evidence type="ECO:0000256" key="1">
    <source>
        <dbReference type="SAM" id="MobiDB-lite"/>
    </source>
</evidence>
<dbReference type="EMBL" id="MT141295">
    <property type="protein sequence ID" value="QJA57859.1"/>
    <property type="molecule type" value="Genomic_DNA"/>
</dbReference>
<proteinExistence type="predicted"/>
<name>A0A6M3IJY6_9ZZZZ</name>
<evidence type="ECO:0000313" key="2">
    <source>
        <dbReference type="EMBL" id="QJA57859.1"/>
    </source>
</evidence>
<sequence>MKRKMRIIATDVFTDALTGRDYKPGDEVRGWDKQRVALYQMRGLVECQVESDPLTPPAPEEIKPAGPSESKDADA</sequence>
<reference evidence="2" key="1">
    <citation type="submission" date="2020-03" db="EMBL/GenBank/DDBJ databases">
        <title>The deep terrestrial virosphere.</title>
        <authorList>
            <person name="Holmfeldt K."/>
            <person name="Nilsson E."/>
            <person name="Simone D."/>
            <person name="Lopez-Fernandez M."/>
            <person name="Wu X."/>
            <person name="de Brujin I."/>
            <person name="Lundin D."/>
            <person name="Andersson A."/>
            <person name="Bertilsson S."/>
            <person name="Dopson M."/>
        </authorList>
    </citation>
    <scope>NUCLEOTIDE SEQUENCE</scope>
    <source>
        <strain evidence="2">MM415B01545</strain>
        <strain evidence="3">TM448B01661</strain>
    </source>
</reference>
<evidence type="ECO:0000313" key="3">
    <source>
        <dbReference type="EMBL" id="QJH99713.1"/>
    </source>
</evidence>
<accession>A0A6M3IJY6</accession>
<organism evidence="2">
    <name type="scientific">viral metagenome</name>
    <dbReference type="NCBI Taxonomy" id="1070528"/>
    <lineage>
        <taxon>unclassified sequences</taxon>
        <taxon>metagenomes</taxon>
        <taxon>organismal metagenomes</taxon>
    </lineage>
</organism>